<comment type="caution">
    <text evidence="2">The sequence shown here is derived from an EMBL/GenBank/DDBJ whole genome shotgun (WGS) entry which is preliminary data.</text>
</comment>
<reference evidence="2" key="1">
    <citation type="journal article" date="2021" name="PeerJ">
        <title>Extensive microbial diversity within the chicken gut microbiome revealed by metagenomics and culture.</title>
        <authorList>
            <person name="Gilroy R."/>
            <person name="Ravi A."/>
            <person name="Getino M."/>
            <person name="Pursley I."/>
            <person name="Horton D.L."/>
            <person name="Alikhan N.F."/>
            <person name="Baker D."/>
            <person name="Gharbi K."/>
            <person name="Hall N."/>
            <person name="Watson M."/>
            <person name="Adriaenssens E.M."/>
            <person name="Foster-Nyarko E."/>
            <person name="Jarju S."/>
            <person name="Secka A."/>
            <person name="Antonio M."/>
            <person name="Oren A."/>
            <person name="Chaudhuri R.R."/>
            <person name="La Ragione R."/>
            <person name="Hildebrand F."/>
            <person name="Pallen M.J."/>
        </authorList>
    </citation>
    <scope>NUCLEOTIDE SEQUENCE</scope>
    <source>
        <strain evidence="2">1282</strain>
    </source>
</reference>
<protein>
    <recommendedName>
        <fullName evidence="4">Bypass of forespore C C-terminal domain-containing protein</fullName>
    </recommendedName>
</protein>
<keyword evidence="1" id="KW-0732">Signal</keyword>
<name>A0A9D1YBL0_9FIRM</name>
<proteinExistence type="predicted"/>
<evidence type="ECO:0000313" key="3">
    <source>
        <dbReference type="Proteomes" id="UP000823915"/>
    </source>
</evidence>
<dbReference type="EMBL" id="DXDU01000016">
    <property type="protein sequence ID" value="HIY25784.1"/>
    <property type="molecule type" value="Genomic_DNA"/>
</dbReference>
<dbReference type="AlphaFoldDB" id="A0A9D1YBL0"/>
<evidence type="ECO:0000313" key="2">
    <source>
        <dbReference type="EMBL" id="HIY25784.1"/>
    </source>
</evidence>
<organism evidence="2 3">
    <name type="scientific">Candidatus Acutalibacter pullistercoris</name>
    <dbReference type="NCBI Taxonomy" id="2838418"/>
    <lineage>
        <taxon>Bacteria</taxon>
        <taxon>Bacillati</taxon>
        <taxon>Bacillota</taxon>
        <taxon>Clostridia</taxon>
        <taxon>Eubacteriales</taxon>
        <taxon>Acutalibacteraceae</taxon>
        <taxon>Acutalibacter</taxon>
    </lineage>
</organism>
<accession>A0A9D1YBL0</accession>
<feature type="signal peptide" evidence="1">
    <location>
        <begin position="1"/>
        <end position="29"/>
    </location>
</feature>
<sequence length="137" mass="14959">MNDQPQKKYRNATALCALATAAALLVAGAAQSLKREAVQAQGQPVSAKNSFSSYYTPKASASQEIPGASLPVTQEEERYRVTLYEGKIGVFRGGEDEPFLIADVSAYLLPEEDVEILRRGIEVDSFTGVKQVLEDYR</sequence>
<feature type="chain" id="PRO_5039725180" description="Bypass of forespore C C-terminal domain-containing protein" evidence="1">
    <location>
        <begin position="30"/>
        <end position="137"/>
    </location>
</feature>
<evidence type="ECO:0000256" key="1">
    <source>
        <dbReference type="SAM" id="SignalP"/>
    </source>
</evidence>
<evidence type="ECO:0008006" key="4">
    <source>
        <dbReference type="Google" id="ProtNLM"/>
    </source>
</evidence>
<reference evidence="2" key="2">
    <citation type="submission" date="2021-04" db="EMBL/GenBank/DDBJ databases">
        <authorList>
            <person name="Gilroy R."/>
        </authorList>
    </citation>
    <scope>NUCLEOTIDE SEQUENCE</scope>
    <source>
        <strain evidence="2">1282</strain>
    </source>
</reference>
<gene>
    <name evidence="2" type="ORF">H9838_01250</name>
</gene>
<dbReference type="Proteomes" id="UP000823915">
    <property type="component" value="Unassembled WGS sequence"/>
</dbReference>